<sequence>MWRRGILDEEERVLEAGNSYSSLTVPNIYLIIKSWLASNFPSPAYMELEVELQYINVTLKGAPSTTIVLIIFFDIPSVFFRTELTHTHPA</sequence>
<dbReference type="Proteomes" id="UP000219338">
    <property type="component" value="Unassembled WGS sequence"/>
</dbReference>
<accession>A0A284S0R0</accession>
<name>A0A284S0R0_ARMOS</name>
<dbReference type="EMBL" id="FUEG01000024">
    <property type="protein sequence ID" value="SJL14526.1"/>
    <property type="molecule type" value="Genomic_DNA"/>
</dbReference>
<evidence type="ECO:0000313" key="1">
    <source>
        <dbReference type="EMBL" id="SJL14526.1"/>
    </source>
</evidence>
<protein>
    <submittedName>
        <fullName evidence="1">Uncharacterized protein</fullName>
    </submittedName>
</protein>
<organism evidence="1 2">
    <name type="scientific">Armillaria ostoyae</name>
    <name type="common">Armillaria root rot fungus</name>
    <dbReference type="NCBI Taxonomy" id="47428"/>
    <lineage>
        <taxon>Eukaryota</taxon>
        <taxon>Fungi</taxon>
        <taxon>Dikarya</taxon>
        <taxon>Basidiomycota</taxon>
        <taxon>Agaricomycotina</taxon>
        <taxon>Agaricomycetes</taxon>
        <taxon>Agaricomycetidae</taxon>
        <taxon>Agaricales</taxon>
        <taxon>Marasmiineae</taxon>
        <taxon>Physalacriaceae</taxon>
        <taxon>Armillaria</taxon>
    </lineage>
</organism>
<reference evidence="2" key="1">
    <citation type="journal article" date="2017" name="Nat. Ecol. Evol.">
        <title>Genome expansion and lineage-specific genetic innovations in the forest pathogenic fungi Armillaria.</title>
        <authorList>
            <person name="Sipos G."/>
            <person name="Prasanna A.N."/>
            <person name="Walter M.C."/>
            <person name="O'Connor E."/>
            <person name="Balint B."/>
            <person name="Krizsan K."/>
            <person name="Kiss B."/>
            <person name="Hess J."/>
            <person name="Varga T."/>
            <person name="Slot J."/>
            <person name="Riley R."/>
            <person name="Boka B."/>
            <person name="Rigling D."/>
            <person name="Barry K."/>
            <person name="Lee J."/>
            <person name="Mihaltcheva S."/>
            <person name="LaButti K."/>
            <person name="Lipzen A."/>
            <person name="Waldron R."/>
            <person name="Moloney N.M."/>
            <person name="Sperisen C."/>
            <person name="Kredics L."/>
            <person name="Vagvoelgyi C."/>
            <person name="Patrignani A."/>
            <person name="Fitzpatrick D."/>
            <person name="Nagy I."/>
            <person name="Doyle S."/>
            <person name="Anderson J.B."/>
            <person name="Grigoriev I.V."/>
            <person name="Gueldener U."/>
            <person name="Muensterkoetter M."/>
            <person name="Nagy L.G."/>
        </authorList>
    </citation>
    <scope>NUCLEOTIDE SEQUENCE [LARGE SCALE GENOMIC DNA]</scope>
    <source>
        <strain evidence="2">C18/9</strain>
    </source>
</reference>
<dbReference type="AlphaFoldDB" id="A0A284S0R0"/>
<keyword evidence="2" id="KW-1185">Reference proteome</keyword>
<evidence type="ECO:0000313" key="2">
    <source>
        <dbReference type="Proteomes" id="UP000219338"/>
    </source>
</evidence>
<gene>
    <name evidence="1" type="ORF">ARMOST_17989</name>
</gene>
<proteinExistence type="predicted"/>